<dbReference type="EMBL" id="GFDL01012121">
    <property type="protein sequence ID" value="JAV22924.1"/>
    <property type="molecule type" value="Transcribed_RNA"/>
</dbReference>
<comment type="function">
    <text evidence="5">Involved in rRNA-processing and ribosome biogenesis.</text>
</comment>
<comment type="similarity">
    <text evidence="6">Belongs to the UTP23/FCF1 family. UTP23 subfamily.</text>
</comment>
<dbReference type="GO" id="GO:0006364">
    <property type="term" value="P:rRNA processing"/>
    <property type="evidence" value="ECO:0007669"/>
    <property type="project" value="UniProtKB-KW"/>
</dbReference>
<dbReference type="AlphaFoldDB" id="A0A1Q3F5T3"/>
<dbReference type="Gene3D" id="3.40.50.1010">
    <property type="entry name" value="5'-nuclease"/>
    <property type="match status" value="1"/>
</dbReference>
<protein>
    <recommendedName>
        <fullName evidence="7">rRNA-processing protein UTP23 homolog</fullName>
    </recommendedName>
</protein>
<name>A0A1Q3F5T3_CULTA</name>
<comment type="subcellular location">
    <subcellularLocation>
        <location evidence="1">Nucleus</location>
        <location evidence="1">Nucleolus</location>
    </subcellularLocation>
</comment>
<evidence type="ECO:0000256" key="1">
    <source>
        <dbReference type="ARBA" id="ARBA00004604"/>
    </source>
</evidence>
<keyword evidence="2" id="KW-0690">Ribosome biogenesis</keyword>
<dbReference type="Pfam" id="PF04900">
    <property type="entry name" value="Fcf1"/>
    <property type="match status" value="1"/>
</dbReference>
<dbReference type="SUPFAM" id="SSF88723">
    <property type="entry name" value="PIN domain-like"/>
    <property type="match status" value="1"/>
</dbReference>
<dbReference type="CDD" id="cd09866">
    <property type="entry name" value="PIN_Fcf1-Utp23-H"/>
    <property type="match status" value="1"/>
</dbReference>
<dbReference type="PANTHER" id="PTHR12416">
    <property type="entry name" value="RRNA-PROCESSING PROTEIN UTP23 HOMOLOG"/>
    <property type="match status" value="1"/>
</dbReference>
<dbReference type="InterPro" id="IPR006984">
    <property type="entry name" value="Fcf1/UTP23"/>
</dbReference>
<proteinExistence type="inferred from homology"/>
<dbReference type="FunFam" id="3.40.50.1010:FF:000006">
    <property type="entry name" value="rRNA-processing protein UTP23 homolog"/>
    <property type="match status" value="1"/>
</dbReference>
<reference evidence="9" key="1">
    <citation type="submission" date="2017-01" db="EMBL/GenBank/DDBJ databases">
        <title>A deep insight into the sialotranscriptome of adult male and female Cluex tarsalis mosquitoes.</title>
        <authorList>
            <person name="Ribeiro J.M."/>
            <person name="Moreira F."/>
            <person name="Bernard K.A."/>
            <person name="Calvo E."/>
        </authorList>
    </citation>
    <scope>NUCLEOTIDE SEQUENCE</scope>
    <source>
        <strain evidence="9">Kern County</strain>
        <tissue evidence="9">Salivary glands</tissue>
    </source>
</reference>
<evidence type="ECO:0000256" key="4">
    <source>
        <dbReference type="ARBA" id="ARBA00023242"/>
    </source>
</evidence>
<dbReference type="GO" id="GO:0032040">
    <property type="term" value="C:small-subunit processome"/>
    <property type="evidence" value="ECO:0007669"/>
    <property type="project" value="InterPro"/>
</dbReference>
<evidence type="ECO:0000256" key="8">
    <source>
        <dbReference type="SAM" id="MobiDB-lite"/>
    </source>
</evidence>
<evidence type="ECO:0000313" key="9">
    <source>
        <dbReference type="EMBL" id="JAV22924.1"/>
    </source>
</evidence>
<evidence type="ECO:0000256" key="2">
    <source>
        <dbReference type="ARBA" id="ARBA00022517"/>
    </source>
</evidence>
<sequence length="259" mass="29324">MKVTKHKKARKYMSFYINNFGFREPLLTLIDGTFCQAAYKARIQIEDQLKKYFQCELKLIVTACIITEVDNIGGPLTAVCQLLKKFLVHRCGHEKAPISGSACIKSMTKTCNYIVATQDRGLQEWLRSRPGVPLFYLHNNLVPTLVQPSEASVRAAASKSQARVQVREVDTQTLTSLKRKEGILVEEDGAGKDKPKRKKKGKNPNPLSCKKSKKRKEQDGLKKTEAVQEHAIEKKKRKRVKLAKHVVEHLKSIKAEGEQ</sequence>
<evidence type="ECO:0000256" key="6">
    <source>
        <dbReference type="ARBA" id="ARBA00038503"/>
    </source>
</evidence>
<accession>A0A1Q3F5T3</accession>
<dbReference type="InterPro" id="IPR029060">
    <property type="entry name" value="PIN-like_dom_sf"/>
</dbReference>
<keyword evidence="4" id="KW-0539">Nucleus</keyword>
<evidence type="ECO:0000256" key="7">
    <source>
        <dbReference type="ARBA" id="ARBA00071400"/>
    </source>
</evidence>
<evidence type="ECO:0000256" key="5">
    <source>
        <dbReference type="ARBA" id="ARBA00037300"/>
    </source>
</evidence>
<organism evidence="9">
    <name type="scientific">Culex tarsalis</name>
    <name type="common">Encephalitis mosquito</name>
    <dbReference type="NCBI Taxonomy" id="7177"/>
    <lineage>
        <taxon>Eukaryota</taxon>
        <taxon>Metazoa</taxon>
        <taxon>Ecdysozoa</taxon>
        <taxon>Arthropoda</taxon>
        <taxon>Hexapoda</taxon>
        <taxon>Insecta</taxon>
        <taxon>Pterygota</taxon>
        <taxon>Neoptera</taxon>
        <taxon>Endopterygota</taxon>
        <taxon>Diptera</taxon>
        <taxon>Nematocera</taxon>
        <taxon>Culicoidea</taxon>
        <taxon>Culicidae</taxon>
        <taxon>Culicinae</taxon>
        <taxon>Culicini</taxon>
        <taxon>Culex</taxon>
        <taxon>Culex</taxon>
    </lineage>
</organism>
<feature type="region of interest" description="Disordered" evidence="8">
    <location>
        <begin position="185"/>
        <end position="241"/>
    </location>
</feature>
<feature type="compositionally biased region" description="Basic and acidic residues" evidence="8">
    <location>
        <begin position="216"/>
        <end position="232"/>
    </location>
</feature>
<keyword evidence="3" id="KW-0698">rRNA processing</keyword>
<evidence type="ECO:0000256" key="3">
    <source>
        <dbReference type="ARBA" id="ARBA00022552"/>
    </source>
</evidence>